<organism evidence="1 2">
    <name type="scientific">Halomicronema hongdechloris C2206</name>
    <dbReference type="NCBI Taxonomy" id="1641165"/>
    <lineage>
        <taxon>Bacteria</taxon>
        <taxon>Bacillati</taxon>
        <taxon>Cyanobacteriota</taxon>
        <taxon>Cyanophyceae</taxon>
        <taxon>Nodosilineales</taxon>
        <taxon>Nodosilineaceae</taxon>
        <taxon>Halomicronema</taxon>
    </lineage>
</organism>
<evidence type="ECO:0000313" key="2">
    <source>
        <dbReference type="Proteomes" id="UP000191901"/>
    </source>
</evidence>
<dbReference type="KEGG" id="hhg:XM38_027830"/>
<dbReference type="STRING" id="1641165.XM38_26270"/>
<protein>
    <recommendedName>
        <fullName evidence="3">DUF697 domain-containing protein</fullName>
    </recommendedName>
</protein>
<evidence type="ECO:0008006" key="3">
    <source>
        <dbReference type="Google" id="ProtNLM"/>
    </source>
</evidence>
<reference evidence="1 2" key="1">
    <citation type="journal article" date="2016" name="Biochim. Biophys. Acta">
        <title>Characterization of red-shifted phycobilisomes isolated from the chlorophyll f-containing cyanobacterium Halomicronema hongdechloris.</title>
        <authorList>
            <person name="Li Y."/>
            <person name="Lin Y."/>
            <person name="Garvey C.J."/>
            <person name="Birch D."/>
            <person name="Corkery R.W."/>
            <person name="Loughlin P.C."/>
            <person name="Scheer H."/>
            <person name="Willows R.D."/>
            <person name="Chen M."/>
        </authorList>
    </citation>
    <scope>NUCLEOTIDE SEQUENCE [LARGE SCALE GENOMIC DNA]</scope>
    <source>
        <strain evidence="1 2">C2206</strain>
    </source>
</reference>
<gene>
    <name evidence="1" type="ORF">XM38_027830</name>
</gene>
<proteinExistence type="predicted"/>
<dbReference type="RefSeq" id="WP_202978888.1">
    <property type="nucleotide sequence ID" value="NZ_CP021983.2"/>
</dbReference>
<keyword evidence="2" id="KW-1185">Reference proteome</keyword>
<accession>A0A1Z3HNG1</accession>
<dbReference type="Proteomes" id="UP000191901">
    <property type="component" value="Chromosome"/>
</dbReference>
<sequence length="229" mass="24167">MASAPSYGTEPNQAQSMMQAISDTLYTGATQAGDAFIRLTYPLIEQGTEVLGRTVAPIADFPLIKTATGIPGINWLLAALGQVNAEEVRGAIAQLRRQHPLDTDEQLAQRVMLDTAGRAAQVGLLTNLVPPLALMLFALDIGAIAALQADMIYRIATIYGFSPAAASRRGEVLAIWSVSTGSSGLAKSGLSFVELLPLIGPAVGITSDAAIVYGVGFLACRYYDVKRTR</sequence>
<name>A0A1Z3HNG1_9CYAN</name>
<dbReference type="EMBL" id="CP021983">
    <property type="protein sequence ID" value="ASC71829.1"/>
    <property type="molecule type" value="Genomic_DNA"/>
</dbReference>
<dbReference type="AlphaFoldDB" id="A0A1Z3HNG1"/>
<evidence type="ECO:0000313" key="1">
    <source>
        <dbReference type="EMBL" id="ASC71829.1"/>
    </source>
</evidence>